<dbReference type="Gene3D" id="2.40.70.10">
    <property type="entry name" value="Acid Proteases"/>
    <property type="match status" value="1"/>
</dbReference>
<gene>
    <name evidence="1" type="ORF">KI387_036738</name>
</gene>
<proteinExistence type="predicted"/>
<accession>A0AA38L3I6</accession>
<reference evidence="1 2" key="1">
    <citation type="journal article" date="2021" name="Nat. Plants">
        <title>The Taxus genome provides insights into paclitaxel biosynthesis.</title>
        <authorList>
            <person name="Xiong X."/>
            <person name="Gou J."/>
            <person name="Liao Q."/>
            <person name="Li Y."/>
            <person name="Zhou Q."/>
            <person name="Bi G."/>
            <person name="Li C."/>
            <person name="Du R."/>
            <person name="Wang X."/>
            <person name="Sun T."/>
            <person name="Guo L."/>
            <person name="Liang H."/>
            <person name="Lu P."/>
            <person name="Wu Y."/>
            <person name="Zhang Z."/>
            <person name="Ro D.K."/>
            <person name="Shang Y."/>
            <person name="Huang S."/>
            <person name="Yan J."/>
        </authorList>
    </citation>
    <scope>NUCLEOTIDE SEQUENCE [LARGE SCALE GENOMIC DNA]</scope>
    <source>
        <strain evidence="1">Ta-2019</strain>
    </source>
</reference>
<dbReference type="EMBL" id="JAHRHJ020000007">
    <property type="protein sequence ID" value="KAH9308827.1"/>
    <property type="molecule type" value="Genomic_DNA"/>
</dbReference>
<dbReference type="InterPro" id="IPR021109">
    <property type="entry name" value="Peptidase_aspartic_dom_sf"/>
</dbReference>
<organism evidence="1 2">
    <name type="scientific">Taxus chinensis</name>
    <name type="common">Chinese yew</name>
    <name type="synonym">Taxus wallichiana var. chinensis</name>
    <dbReference type="NCBI Taxonomy" id="29808"/>
    <lineage>
        <taxon>Eukaryota</taxon>
        <taxon>Viridiplantae</taxon>
        <taxon>Streptophyta</taxon>
        <taxon>Embryophyta</taxon>
        <taxon>Tracheophyta</taxon>
        <taxon>Spermatophyta</taxon>
        <taxon>Pinopsida</taxon>
        <taxon>Pinidae</taxon>
        <taxon>Conifers II</taxon>
        <taxon>Cupressales</taxon>
        <taxon>Taxaceae</taxon>
        <taxon>Taxus</taxon>
    </lineage>
</organism>
<keyword evidence="2" id="KW-1185">Reference proteome</keyword>
<name>A0AA38L3I6_TAXCH</name>
<comment type="caution">
    <text evidence="1">The sequence shown here is derived from an EMBL/GenBank/DDBJ whole genome shotgun (WGS) entry which is preliminary data.</text>
</comment>
<evidence type="ECO:0000313" key="1">
    <source>
        <dbReference type="EMBL" id="KAH9308827.1"/>
    </source>
</evidence>
<dbReference type="Proteomes" id="UP000824469">
    <property type="component" value="Unassembled WGS sequence"/>
</dbReference>
<dbReference type="AlphaFoldDB" id="A0AA38L3I6"/>
<sequence>MGRPMLHQSLNVLYMENKTKVIPIDVLKDVAITIQGAKFTGDFKFLVLAEAENFPELLGCPWCYKNNADLQFSKGYISVKNKEKW</sequence>
<feature type="non-terminal residue" evidence="1">
    <location>
        <position position="85"/>
    </location>
</feature>
<protein>
    <submittedName>
        <fullName evidence="1">Uncharacterized protein</fullName>
    </submittedName>
</protein>
<evidence type="ECO:0000313" key="2">
    <source>
        <dbReference type="Proteomes" id="UP000824469"/>
    </source>
</evidence>